<sequence length="222" mass="23296">MIVLRLATALLLVYVPVAMAATPVLQSACQLADSRATPHPPLRGMATWLAWQDNGSGMQSSPEKELTAASSVLPSPSCALVENLTNHRRVAVLIDQKSPPGSFGLLQLGSGAARALDIFATTPIAVAGLAAAAADAAAPTMAATSDQHYLWSAAYSSIYLAQVAWEKTQRAGIAKVQIAPGIDHGSWAYRLRLGPLPNGLSPSILAQTLRHAGFPFHTPENE</sequence>
<gene>
    <name evidence="2" type="ORF">HFQ13_14030</name>
</gene>
<protein>
    <recommendedName>
        <fullName evidence="4">SPOR domain-containing protein</fullName>
    </recommendedName>
</protein>
<dbReference type="Proteomes" id="UP001197378">
    <property type="component" value="Unassembled WGS sequence"/>
</dbReference>
<organism evidence="2 3">
    <name type="scientific">Igneacidithiobacillus copahuensis</name>
    <dbReference type="NCBI Taxonomy" id="2724909"/>
    <lineage>
        <taxon>Bacteria</taxon>
        <taxon>Pseudomonadati</taxon>
        <taxon>Pseudomonadota</taxon>
        <taxon>Acidithiobacillia</taxon>
        <taxon>Acidithiobacillales</taxon>
        <taxon>Acidithiobacillaceae</taxon>
        <taxon>Igneacidithiobacillus</taxon>
    </lineage>
</organism>
<dbReference type="PANTHER" id="PTHR34183">
    <property type="entry name" value="ENDOLYTIC PEPTIDOGLYCAN TRANSGLYCOSYLASE RLPA"/>
    <property type="match status" value="1"/>
</dbReference>
<keyword evidence="1" id="KW-0732">Signal</keyword>
<dbReference type="RefSeq" id="WP_215871162.1">
    <property type="nucleotide sequence ID" value="NZ_JAAXYO010000196.1"/>
</dbReference>
<evidence type="ECO:0000256" key="1">
    <source>
        <dbReference type="SAM" id="SignalP"/>
    </source>
</evidence>
<dbReference type="AlphaFoldDB" id="A0AAE3CKZ7"/>
<dbReference type="PANTHER" id="PTHR34183:SF1">
    <property type="entry name" value="ENDOLYTIC PEPTIDOGLYCAN TRANSGLYCOSYLASE RLPA"/>
    <property type="match status" value="1"/>
</dbReference>
<evidence type="ECO:0008006" key="4">
    <source>
        <dbReference type="Google" id="ProtNLM"/>
    </source>
</evidence>
<feature type="signal peptide" evidence="1">
    <location>
        <begin position="1"/>
        <end position="20"/>
    </location>
</feature>
<evidence type="ECO:0000313" key="2">
    <source>
        <dbReference type="EMBL" id="MBU2789304.1"/>
    </source>
</evidence>
<name>A0AAE3CKZ7_9PROT</name>
<dbReference type="Gene3D" id="2.40.40.10">
    <property type="entry name" value="RlpA-like domain"/>
    <property type="match status" value="1"/>
</dbReference>
<proteinExistence type="predicted"/>
<dbReference type="EMBL" id="JAAXYO010000196">
    <property type="protein sequence ID" value="MBU2789304.1"/>
    <property type="molecule type" value="Genomic_DNA"/>
</dbReference>
<accession>A0AAE3CKZ7</accession>
<reference evidence="2" key="1">
    <citation type="journal article" date="2021" name="ISME J.">
        <title>Genomic evolution of the class Acidithiobacillia: deep-branching Proteobacteria living in extreme acidic conditions.</title>
        <authorList>
            <person name="Moya-Beltran A."/>
            <person name="Beard S."/>
            <person name="Rojas-Villalobos C."/>
            <person name="Issotta F."/>
            <person name="Gallardo Y."/>
            <person name="Ulloa R."/>
            <person name="Giaveno A."/>
            <person name="Degli Esposti M."/>
            <person name="Johnson D.B."/>
            <person name="Quatrini R."/>
        </authorList>
    </citation>
    <scope>NUCLEOTIDE SEQUENCE</scope>
    <source>
        <strain evidence="2">VAN18-1</strain>
    </source>
</reference>
<keyword evidence="3" id="KW-1185">Reference proteome</keyword>
<evidence type="ECO:0000313" key="3">
    <source>
        <dbReference type="Proteomes" id="UP001197378"/>
    </source>
</evidence>
<dbReference type="GO" id="GO:0009279">
    <property type="term" value="C:cell outer membrane"/>
    <property type="evidence" value="ECO:0007669"/>
    <property type="project" value="TreeGrafter"/>
</dbReference>
<feature type="chain" id="PRO_5042119870" description="SPOR domain-containing protein" evidence="1">
    <location>
        <begin position="21"/>
        <end position="222"/>
    </location>
</feature>
<dbReference type="InterPro" id="IPR036908">
    <property type="entry name" value="RlpA-like_sf"/>
</dbReference>
<comment type="caution">
    <text evidence="2">The sequence shown here is derived from an EMBL/GenBank/DDBJ whole genome shotgun (WGS) entry which is preliminary data.</text>
</comment>